<evidence type="ECO:0000313" key="1">
    <source>
        <dbReference type="EMBL" id="MED6162275.1"/>
    </source>
</evidence>
<keyword evidence="2" id="KW-1185">Reference proteome</keyword>
<proteinExistence type="predicted"/>
<organism evidence="1 2">
    <name type="scientific">Stylosanthes scabra</name>
    <dbReference type="NCBI Taxonomy" id="79078"/>
    <lineage>
        <taxon>Eukaryota</taxon>
        <taxon>Viridiplantae</taxon>
        <taxon>Streptophyta</taxon>
        <taxon>Embryophyta</taxon>
        <taxon>Tracheophyta</taxon>
        <taxon>Spermatophyta</taxon>
        <taxon>Magnoliopsida</taxon>
        <taxon>eudicotyledons</taxon>
        <taxon>Gunneridae</taxon>
        <taxon>Pentapetalae</taxon>
        <taxon>rosids</taxon>
        <taxon>fabids</taxon>
        <taxon>Fabales</taxon>
        <taxon>Fabaceae</taxon>
        <taxon>Papilionoideae</taxon>
        <taxon>50 kb inversion clade</taxon>
        <taxon>dalbergioids sensu lato</taxon>
        <taxon>Dalbergieae</taxon>
        <taxon>Pterocarpus clade</taxon>
        <taxon>Stylosanthes</taxon>
    </lineage>
</organism>
<dbReference type="EMBL" id="JASCZI010121574">
    <property type="protein sequence ID" value="MED6162275.1"/>
    <property type="molecule type" value="Genomic_DNA"/>
</dbReference>
<comment type="caution">
    <text evidence="1">The sequence shown here is derived from an EMBL/GenBank/DDBJ whole genome shotgun (WGS) entry which is preliminary data.</text>
</comment>
<sequence length="126" mass="14308">MLAHIGFNLDQLGFFRRSCRRALKRRASLRCYPFTTLLRTLSRLPAFATTTAAVPVANLSFSFAYSISLLQIQWNFLFFVVTCDGNFGTTRFGSFERTPNSNVQHEVEDQVEVEFLALSCFAHLTA</sequence>
<reference evidence="1 2" key="1">
    <citation type="journal article" date="2023" name="Plants (Basel)">
        <title>Bridging the Gap: Combining Genomics and Transcriptomics Approaches to Understand Stylosanthes scabra, an Orphan Legume from the Brazilian Caatinga.</title>
        <authorList>
            <person name="Ferreira-Neto J.R.C."/>
            <person name="da Silva M.D."/>
            <person name="Binneck E."/>
            <person name="de Melo N.F."/>
            <person name="da Silva R.H."/>
            <person name="de Melo A.L.T.M."/>
            <person name="Pandolfi V."/>
            <person name="Bustamante F.O."/>
            <person name="Brasileiro-Vidal A.C."/>
            <person name="Benko-Iseppon A.M."/>
        </authorList>
    </citation>
    <scope>NUCLEOTIDE SEQUENCE [LARGE SCALE GENOMIC DNA]</scope>
    <source>
        <tissue evidence="1">Leaves</tissue>
    </source>
</reference>
<protein>
    <submittedName>
        <fullName evidence="1">Uncharacterized protein</fullName>
    </submittedName>
</protein>
<accession>A0ABU6UPP4</accession>
<dbReference type="Proteomes" id="UP001341840">
    <property type="component" value="Unassembled WGS sequence"/>
</dbReference>
<name>A0ABU6UPP4_9FABA</name>
<gene>
    <name evidence="1" type="ORF">PIB30_068861</name>
</gene>
<evidence type="ECO:0000313" key="2">
    <source>
        <dbReference type="Proteomes" id="UP001341840"/>
    </source>
</evidence>